<dbReference type="EMBL" id="KN848726">
    <property type="protein sequence ID" value="KIR78026.1"/>
    <property type="molecule type" value="Genomic_DNA"/>
</dbReference>
<evidence type="ECO:0000256" key="2">
    <source>
        <dbReference type="RuleBase" id="RU369057"/>
    </source>
</evidence>
<keyword evidence="2" id="KW-0539">Nucleus</keyword>
<evidence type="ECO:0000313" key="4">
    <source>
        <dbReference type="EMBL" id="KIR78026.1"/>
    </source>
</evidence>
<organism evidence="4 5">
    <name type="scientific">Cryptococcus gattii EJB2</name>
    <dbReference type="NCBI Taxonomy" id="1296103"/>
    <lineage>
        <taxon>Eukaryota</taxon>
        <taxon>Fungi</taxon>
        <taxon>Dikarya</taxon>
        <taxon>Basidiomycota</taxon>
        <taxon>Agaricomycotina</taxon>
        <taxon>Tremellomycetes</taxon>
        <taxon>Tremellales</taxon>
        <taxon>Cryptococcaceae</taxon>
        <taxon>Cryptococcus</taxon>
        <taxon>Cryptococcus gattii species complex</taxon>
    </lineage>
</organism>
<comment type="function">
    <text evidence="2">Component of the 26S proteasome, a multiprotein complex involved in the ATP-dependent degradation of ubiquitinated proteins.</text>
</comment>
<sequence length="122" mass="13517">MSEHKNSAEKKEEAIAGSSTTNAQLDKKPLPKLGALEDDDEFEVYYGGNIQDALKKAAAGPSDNLWEDNWDDDDVDDDFTKQLRWVVYSLEWCSLADSLQNGHSRTGKCGSGRNHEGVDIIV</sequence>
<dbReference type="PANTHER" id="PTHR16771:SF0">
    <property type="entry name" value="26S PROTEASOME COMPLEX SUBUNIT SEM1"/>
    <property type="match status" value="1"/>
</dbReference>
<reference evidence="4 5" key="1">
    <citation type="submission" date="2015-01" db="EMBL/GenBank/DDBJ databases">
        <title>The Genome Sequence of Cryptococcus gattii EJB2.</title>
        <authorList>
            <consortium name="The Broad Institute Genomics Platform"/>
            <person name="Cuomo C."/>
            <person name="Litvintseva A."/>
            <person name="Chen Y."/>
            <person name="Heitman J."/>
            <person name="Sun S."/>
            <person name="Springer D."/>
            <person name="Dromer F."/>
            <person name="Young S."/>
            <person name="Zeng Q."/>
            <person name="Gargeya S."/>
            <person name="Abouelleil A."/>
            <person name="Alvarado L."/>
            <person name="Chapman S.B."/>
            <person name="Gainer-Dewar J."/>
            <person name="Goldberg J."/>
            <person name="Griggs A."/>
            <person name="Gujja S."/>
            <person name="Hansen M."/>
            <person name="Howarth C."/>
            <person name="Imamovic A."/>
            <person name="Larimer J."/>
            <person name="Murphy C."/>
            <person name="Naylor J."/>
            <person name="Pearson M."/>
            <person name="Priest M."/>
            <person name="Roberts A."/>
            <person name="Saif S."/>
            <person name="Shea T."/>
            <person name="Sykes S."/>
            <person name="Wortman J."/>
            <person name="Nusbaum C."/>
            <person name="Birren B."/>
        </authorList>
    </citation>
    <scope>NUCLEOTIDE SEQUENCE [LARGE SCALE GENOMIC DNA]</scope>
    <source>
        <strain evidence="4 5">EJB2</strain>
    </source>
</reference>
<keyword evidence="2 4" id="KW-0647">Proteasome</keyword>
<protein>
    <recommendedName>
        <fullName evidence="2">26S proteasome complex subunit SEM1</fullName>
    </recommendedName>
</protein>
<dbReference type="InterPro" id="IPR007834">
    <property type="entry name" value="DSS1_SEM1"/>
</dbReference>
<keyword evidence="5" id="KW-1185">Reference proteome</keyword>
<dbReference type="PANTHER" id="PTHR16771">
    <property type="entry name" value="26 PROTEASOME COMPLEX SUBUNIT DSS1"/>
    <property type="match status" value="1"/>
</dbReference>
<feature type="region of interest" description="Disordered" evidence="3">
    <location>
        <begin position="1"/>
        <end position="33"/>
    </location>
</feature>
<gene>
    <name evidence="4" type="ORF">I306_04901</name>
</gene>
<accession>A0ABR5BRL4</accession>
<proteinExistence type="inferred from homology"/>
<dbReference type="Proteomes" id="UP000054272">
    <property type="component" value="Unassembled WGS sequence"/>
</dbReference>
<name>A0ABR5BRL4_9TREE</name>
<dbReference type="Pfam" id="PF05160">
    <property type="entry name" value="DSS1_SEM1"/>
    <property type="match status" value="1"/>
</dbReference>
<comment type="subcellular location">
    <subcellularLocation>
        <location evidence="2">Nucleus</location>
    </subcellularLocation>
</comment>
<dbReference type="GO" id="GO:0000502">
    <property type="term" value="C:proteasome complex"/>
    <property type="evidence" value="ECO:0007669"/>
    <property type="project" value="UniProtKB-KW"/>
</dbReference>
<evidence type="ECO:0000256" key="3">
    <source>
        <dbReference type="SAM" id="MobiDB-lite"/>
    </source>
</evidence>
<feature type="compositionally biased region" description="Basic and acidic residues" evidence="3">
    <location>
        <begin position="1"/>
        <end position="14"/>
    </location>
</feature>
<comment type="similarity">
    <text evidence="1 2">Belongs to the DSS1/SEM1 family.</text>
</comment>
<evidence type="ECO:0000313" key="5">
    <source>
        <dbReference type="Proteomes" id="UP000054272"/>
    </source>
</evidence>
<dbReference type="SMART" id="SM01385">
    <property type="entry name" value="DSS1_SEM1"/>
    <property type="match status" value="1"/>
</dbReference>
<evidence type="ECO:0000256" key="1">
    <source>
        <dbReference type="ARBA" id="ARBA00034491"/>
    </source>
</evidence>